<feature type="transmembrane region" description="Helical" evidence="7">
    <location>
        <begin position="323"/>
        <end position="342"/>
    </location>
</feature>
<feature type="transmembrane region" description="Helical" evidence="7">
    <location>
        <begin position="281"/>
        <end position="303"/>
    </location>
</feature>
<evidence type="ECO:0000256" key="4">
    <source>
        <dbReference type="ARBA" id="ARBA00022989"/>
    </source>
</evidence>
<dbReference type="GO" id="GO:0015179">
    <property type="term" value="F:L-amino acid transmembrane transporter activity"/>
    <property type="evidence" value="ECO:0007669"/>
    <property type="project" value="TreeGrafter"/>
</dbReference>
<feature type="transmembrane region" description="Helical" evidence="7">
    <location>
        <begin position="245"/>
        <end position="269"/>
    </location>
</feature>
<dbReference type="STRING" id="675120.N1PHZ0"/>
<feature type="transmembrane region" description="Helical" evidence="7">
    <location>
        <begin position="179"/>
        <end position="198"/>
    </location>
</feature>
<feature type="region of interest" description="Disordered" evidence="6">
    <location>
        <begin position="23"/>
        <end position="53"/>
    </location>
</feature>
<dbReference type="EMBL" id="KB446542">
    <property type="protein sequence ID" value="EME41160.1"/>
    <property type="molecule type" value="Genomic_DNA"/>
</dbReference>
<keyword evidence="3 7" id="KW-0812">Transmembrane</keyword>
<dbReference type="PANTHER" id="PTHR22950:SF479">
    <property type="entry name" value="AMINO ACID TRANSPORTER (EUROFUNG)-RELATED"/>
    <property type="match status" value="1"/>
</dbReference>
<proteinExistence type="inferred from homology"/>
<keyword evidence="10" id="KW-1185">Reference proteome</keyword>
<feature type="transmembrane region" description="Helical" evidence="7">
    <location>
        <begin position="205"/>
        <end position="225"/>
    </location>
</feature>
<feature type="transmembrane region" description="Helical" evidence="7">
    <location>
        <begin position="436"/>
        <end position="457"/>
    </location>
</feature>
<dbReference type="HOGENOM" id="CLU_027816_4_2_1"/>
<dbReference type="GO" id="GO:0016020">
    <property type="term" value="C:membrane"/>
    <property type="evidence" value="ECO:0007669"/>
    <property type="project" value="UniProtKB-SubCell"/>
</dbReference>
<gene>
    <name evidence="9" type="ORF">DOTSEDRAFT_46224</name>
</gene>
<feature type="transmembrane region" description="Helical" evidence="7">
    <location>
        <begin position="100"/>
        <end position="123"/>
    </location>
</feature>
<feature type="transmembrane region" description="Helical" evidence="7">
    <location>
        <begin position="392"/>
        <end position="416"/>
    </location>
</feature>
<dbReference type="AlphaFoldDB" id="N1PHZ0"/>
<evidence type="ECO:0000256" key="5">
    <source>
        <dbReference type="ARBA" id="ARBA00023136"/>
    </source>
</evidence>
<evidence type="ECO:0000256" key="7">
    <source>
        <dbReference type="SAM" id="Phobius"/>
    </source>
</evidence>
<evidence type="ECO:0000256" key="2">
    <source>
        <dbReference type="ARBA" id="ARBA00008066"/>
    </source>
</evidence>
<sequence length="478" mass="51312">MLGSSRSDVHPLTNMSKTEDYGYNSYEAGGQDSPQHGRGGGGGGGGGEYDESRDVFGHEEHHDIKYKTLSWQIVSVLMIAEIVSNGMLSLPSSLATVGMVPGLVLIIFLGVFAAYTSVLLVRFKLRHPEVHNMGDAGKIMFGWVGREVFSFGTIAFAFLLAGGQMLSGQIALSSLSNNGLCNVSFTGIFAAATFLCALPRTFDNLGFVSIASVMSIIVAGVVGMVGAGIHPVAGRSVVAARSSDFYTAFFSITNPVFAYCGHFMFFALMSEMKRPQDAIKAAYTLQGVATTYYAIFAGVTYGFLGSAVLSPSFSSLESVWAKAAYGIALPNLLIAGSLYVHTASKIIFIRLFRNSRHLHDHTVLGWGVWVFLVALFSGIAFVFAVGVPIFNYLIGITASLFAAWFTYGIAGMFWLYDSYHDGDGTRSWRRRWPGTLMAVLTIIVGLFICVAGLYVTIRAIVDAYASGTITAPFSCGTT</sequence>
<feature type="domain" description="Amino acid transporter transmembrane" evidence="8">
    <location>
        <begin position="68"/>
        <end position="457"/>
    </location>
</feature>
<evidence type="ECO:0000256" key="1">
    <source>
        <dbReference type="ARBA" id="ARBA00004141"/>
    </source>
</evidence>
<dbReference type="InterPro" id="IPR013057">
    <property type="entry name" value="AA_transpt_TM"/>
</dbReference>
<keyword evidence="5 7" id="KW-0472">Membrane</keyword>
<feature type="transmembrane region" description="Helical" evidence="7">
    <location>
        <begin position="69"/>
        <end position="88"/>
    </location>
</feature>
<dbReference type="OrthoDB" id="40134at2759"/>
<evidence type="ECO:0000256" key="3">
    <source>
        <dbReference type="ARBA" id="ARBA00022692"/>
    </source>
</evidence>
<organism evidence="9 10">
    <name type="scientific">Dothistroma septosporum (strain NZE10 / CBS 128990)</name>
    <name type="common">Red band needle blight fungus</name>
    <name type="synonym">Mycosphaerella pini</name>
    <dbReference type="NCBI Taxonomy" id="675120"/>
    <lineage>
        <taxon>Eukaryota</taxon>
        <taxon>Fungi</taxon>
        <taxon>Dikarya</taxon>
        <taxon>Ascomycota</taxon>
        <taxon>Pezizomycotina</taxon>
        <taxon>Dothideomycetes</taxon>
        <taxon>Dothideomycetidae</taxon>
        <taxon>Mycosphaerellales</taxon>
        <taxon>Mycosphaerellaceae</taxon>
        <taxon>Dothistroma</taxon>
    </lineage>
</organism>
<feature type="transmembrane region" description="Helical" evidence="7">
    <location>
        <begin position="363"/>
        <end position="386"/>
    </location>
</feature>
<dbReference type="Pfam" id="PF01490">
    <property type="entry name" value="Aa_trans"/>
    <property type="match status" value="1"/>
</dbReference>
<dbReference type="PANTHER" id="PTHR22950">
    <property type="entry name" value="AMINO ACID TRANSPORTER"/>
    <property type="match status" value="1"/>
</dbReference>
<reference evidence="9 10" key="2">
    <citation type="journal article" date="2012" name="PLoS Pathog.">
        <title>Diverse lifestyles and strategies of plant pathogenesis encoded in the genomes of eighteen Dothideomycetes fungi.</title>
        <authorList>
            <person name="Ohm R.A."/>
            <person name="Feau N."/>
            <person name="Henrissat B."/>
            <person name="Schoch C.L."/>
            <person name="Horwitz B.A."/>
            <person name="Barry K.W."/>
            <person name="Condon B.J."/>
            <person name="Copeland A.C."/>
            <person name="Dhillon B."/>
            <person name="Glaser F."/>
            <person name="Hesse C.N."/>
            <person name="Kosti I."/>
            <person name="LaButti K."/>
            <person name="Lindquist E.A."/>
            <person name="Lucas S."/>
            <person name="Salamov A.A."/>
            <person name="Bradshaw R.E."/>
            <person name="Ciuffetti L."/>
            <person name="Hamelin R.C."/>
            <person name="Kema G.H.J."/>
            <person name="Lawrence C."/>
            <person name="Scott J.A."/>
            <person name="Spatafora J.W."/>
            <person name="Turgeon B.G."/>
            <person name="de Wit P.J.G.M."/>
            <person name="Zhong S."/>
            <person name="Goodwin S.B."/>
            <person name="Grigoriev I.V."/>
        </authorList>
    </citation>
    <scope>NUCLEOTIDE SEQUENCE [LARGE SCALE GENOMIC DNA]</scope>
    <source>
        <strain evidence="10">NZE10 / CBS 128990</strain>
    </source>
</reference>
<reference evidence="10" key="1">
    <citation type="journal article" date="2012" name="PLoS Genet.">
        <title>The genomes of the fungal plant pathogens Cladosporium fulvum and Dothistroma septosporum reveal adaptation to different hosts and lifestyles but also signatures of common ancestry.</title>
        <authorList>
            <person name="de Wit P.J.G.M."/>
            <person name="van der Burgt A."/>
            <person name="Oekmen B."/>
            <person name="Stergiopoulos I."/>
            <person name="Abd-Elsalam K.A."/>
            <person name="Aerts A.L."/>
            <person name="Bahkali A.H."/>
            <person name="Beenen H.G."/>
            <person name="Chettri P."/>
            <person name="Cox M.P."/>
            <person name="Datema E."/>
            <person name="de Vries R.P."/>
            <person name="Dhillon B."/>
            <person name="Ganley A.R."/>
            <person name="Griffiths S.A."/>
            <person name="Guo Y."/>
            <person name="Hamelin R.C."/>
            <person name="Henrissat B."/>
            <person name="Kabir M.S."/>
            <person name="Jashni M.K."/>
            <person name="Kema G."/>
            <person name="Klaubauf S."/>
            <person name="Lapidus A."/>
            <person name="Levasseur A."/>
            <person name="Lindquist E."/>
            <person name="Mehrabi R."/>
            <person name="Ohm R.A."/>
            <person name="Owen T.J."/>
            <person name="Salamov A."/>
            <person name="Schwelm A."/>
            <person name="Schijlen E."/>
            <person name="Sun H."/>
            <person name="van den Burg H.A."/>
            <person name="van Ham R.C.H.J."/>
            <person name="Zhang S."/>
            <person name="Goodwin S.B."/>
            <person name="Grigoriev I.V."/>
            <person name="Collemare J."/>
            <person name="Bradshaw R.E."/>
        </authorList>
    </citation>
    <scope>NUCLEOTIDE SEQUENCE [LARGE SCALE GENOMIC DNA]</scope>
    <source>
        <strain evidence="10">NZE10 / CBS 128990</strain>
    </source>
</reference>
<name>N1PHZ0_DOTSN</name>
<evidence type="ECO:0000313" key="9">
    <source>
        <dbReference type="EMBL" id="EME41160.1"/>
    </source>
</evidence>
<dbReference type="Proteomes" id="UP000016933">
    <property type="component" value="Unassembled WGS sequence"/>
</dbReference>
<keyword evidence="4 7" id="KW-1133">Transmembrane helix</keyword>
<dbReference type="OMA" id="AGMFWLH"/>
<evidence type="ECO:0000256" key="6">
    <source>
        <dbReference type="SAM" id="MobiDB-lite"/>
    </source>
</evidence>
<evidence type="ECO:0000313" key="10">
    <source>
        <dbReference type="Proteomes" id="UP000016933"/>
    </source>
</evidence>
<comment type="subcellular location">
    <subcellularLocation>
        <location evidence="1">Membrane</location>
        <topology evidence="1">Multi-pass membrane protein</topology>
    </subcellularLocation>
</comment>
<feature type="transmembrane region" description="Helical" evidence="7">
    <location>
        <begin position="148"/>
        <end position="167"/>
    </location>
</feature>
<accession>N1PHZ0</accession>
<protein>
    <recommendedName>
        <fullName evidence="8">Amino acid transporter transmembrane domain-containing protein</fullName>
    </recommendedName>
</protein>
<dbReference type="eggNOG" id="ENOG502QVWN">
    <property type="taxonomic scope" value="Eukaryota"/>
</dbReference>
<evidence type="ECO:0000259" key="8">
    <source>
        <dbReference type="Pfam" id="PF01490"/>
    </source>
</evidence>
<comment type="similarity">
    <text evidence="2">Belongs to the amino acid/polyamine transporter 2 family.</text>
</comment>
<feature type="compositionally biased region" description="Gly residues" evidence="6">
    <location>
        <begin position="37"/>
        <end position="47"/>
    </location>
</feature>